<name>Q69K82_ORYSJ</name>
<evidence type="ECO:0000313" key="1">
    <source>
        <dbReference type="EMBL" id="BAD36622.1"/>
    </source>
</evidence>
<gene>
    <name evidence="1" type="primary">OSJNBb0079K11.33</name>
</gene>
<dbReference type="AlphaFoldDB" id="Q69K82"/>
<reference evidence="2" key="2">
    <citation type="journal article" date="2008" name="Nucleic Acids Res.">
        <title>The rice annotation project database (RAP-DB): 2008 update.</title>
        <authorList>
            <consortium name="The rice annotation project (RAP)"/>
        </authorList>
    </citation>
    <scope>GENOME REANNOTATION</scope>
    <source>
        <strain evidence="2">cv. Nipponbare</strain>
    </source>
</reference>
<organism evidence="1 2">
    <name type="scientific">Oryza sativa subsp. japonica</name>
    <name type="common">Rice</name>
    <dbReference type="NCBI Taxonomy" id="39947"/>
    <lineage>
        <taxon>Eukaryota</taxon>
        <taxon>Viridiplantae</taxon>
        <taxon>Streptophyta</taxon>
        <taxon>Embryophyta</taxon>
        <taxon>Tracheophyta</taxon>
        <taxon>Spermatophyta</taxon>
        <taxon>Magnoliopsida</taxon>
        <taxon>Liliopsida</taxon>
        <taxon>Poales</taxon>
        <taxon>Poaceae</taxon>
        <taxon>BOP clade</taxon>
        <taxon>Oryzoideae</taxon>
        <taxon>Oryzeae</taxon>
        <taxon>Oryzinae</taxon>
        <taxon>Oryza</taxon>
        <taxon>Oryza sativa</taxon>
    </lineage>
</organism>
<dbReference type="Proteomes" id="UP000000763">
    <property type="component" value="Chromosome 9"/>
</dbReference>
<dbReference type="EMBL" id="AP005971">
    <property type="protein sequence ID" value="BAD36622.1"/>
    <property type="molecule type" value="Genomic_DNA"/>
</dbReference>
<sequence>MEGDLATLVASRAIVEGQAFVSGDALVPHPGEGRKLIAVFDRMCRTSGFAPYAELFNAIFTATILR</sequence>
<reference evidence="2" key="1">
    <citation type="journal article" date="2005" name="Nature">
        <title>The map-based sequence of the rice genome.</title>
        <authorList>
            <consortium name="International rice genome sequencing project (IRGSP)"/>
            <person name="Matsumoto T."/>
            <person name="Wu J."/>
            <person name="Kanamori H."/>
            <person name="Katayose Y."/>
            <person name="Fujisawa M."/>
            <person name="Namiki N."/>
            <person name="Mizuno H."/>
            <person name="Yamamoto K."/>
            <person name="Antonio B.A."/>
            <person name="Baba T."/>
            <person name="Sakata K."/>
            <person name="Nagamura Y."/>
            <person name="Aoki H."/>
            <person name="Arikawa K."/>
            <person name="Arita K."/>
            <person name="Bito T."/>
            <person name="Chiden Y."/>
            <person name="Fujitsuka N."/>
            <person name="Fukunaka R."/>
            <person name="Hamada M."/>
            <person name="Harada C."/>
            <person name="Hayashi A."/>
            <person name="Hijishita S."/>
            <person name="Honda M."/>
            <person name="Hosokawa S."/>
            <person name="Ichikawa Y."/>
            <person name="Idonuma A."/>
            <person name="Iijima M."/>
            <person name="Ikeda M."/>
            <person name="Ikeno M."/>
            <person name="Ito K."/>
            <person name="Ito S."/>
            <person name="Ito T."/>
            <person name="Ito Y."/>
            <person name="Ito Y."/>
            <person name="Iwabuchi A."/>
            <person name="Kamiya K."/>
            <person name="Karasawa W."/>
            <person name="Kurita K."/>
            <person name="Katagiri S."/>
            <person name="Kikuta A."/>
            <person name="Kobayashi H."/>
            <person name="Kobayashi N."/>
            <person name="Machita K."/>
            <person name="Maehara T."/>
            <person name="Masukawa M."/>
            <person name="Mizubayashi T."/>
            <person name="Mukai Y."/>
            <person name="Nagasaki H."/>
            <person name="Nagata Y."/>
            <person name="Naito S."/>
            <person name="Nakashima M."/>
            <person name="Nakama Y."/>
            <person name="Nakamichi Y."/>
            <person name="Nakamura M."/>
            <person name="Meguro A."/>
            <person name="Negishi M."/>
            <person name="Ohta I."/>
            <person name="Ohta T."/>
            <person name="Okamoto M."/>
            <person name="Ono N."/>
            <person name="Saji S."/>
            <person name="Sakaguchi M."/>
            <person name="Sakai K."/>
            <person name="Shibata M."/>
            <person name="Shimokawa T."/>
            <person name="Song J."/>
            <person name="Takazaki Y."/>
            <person name="Terasawa K."/>
            <person name="Tsugane M."/>
            <person name="Tsuji K."/>
            <person name="Ueda S."/>
            <person name="Waki K."/>
            <person name="Yamagata H."/>
            <person name="Yamamoto M."/>
            <person name="Yamamoto S."/>
            <person name="Yamane H."/>
            <person name="Yoshiki S."/>
            <person name="Yoshihara R."/>
            <person name="Yukawa K."/>
            <person name="Zhong H."/>
            <person name="Yano M."/>
            <person name="Yuan Q."/>
            <person name="Ouyang S."/>
            <person name="Liu J."/>
            <person name="Jones K.M."/>
            <person name="Gansberger K."/>
            <person name="Moffat K."/>
            <person name="Hill J."/>
            <person name="Bera J."/>
            <person name="Fadrosh D."/>
            <person name="Jin S."/>
            <person name="Johri S."/>
            <person name="Kim M."/>
            <person name="Overton L."/>
            <person name="Reardon M."/>
            <person name="Tsitrin T."/>
            <person name="Vuong H."/>
            <person name="Weaver B."/>
            <person name="Ciecko A."/>
            <person name="Tallon L."/>
            <person name="Jackson J."/>
            <person name="Pai G."/>
            <person name="Aken S.V."/>
            <person name="Utterback T."/>
            <person name="Reidmuller S."/>
            <person name="Feldblyum T."/>
            <person name="Hsiao J."/>
            <person name="Zismann V."/>
            <person name="Iobst S."/>
            <person name="de Vazeille A.R."/>
            <person name="Buell C.R."/>
            <person name="Ying K."/>
            <person name="Li Y."/>
            <person name="Lu T."/>
            <person name="Huang Y."/>
            <person name="Zhao Q."/>
            <person name="Feng Q."/>
            <person name="Zhang L."/>
            <person name="Zhu J."/>
            <person name="Weng Q."/>
            <person name="Mu J."/>
            <person name="Lu Y."/>
            <person name="Fan D."/>
            <person name="Liu Y."/>
            <person name="Guan J."/>
            <person name="Zhang Y."/>
            <person name="Yu S."/>
            <person name="Liu X."/>
            <person name="Zhang Y."/>
            <person name="Hong G."/>
            <person name="Han B."/>
            <person name="Choisne N."/>
            <person name="Demange N."/>
            <person name="Orjeda G."/>
            <person name="Samain S."/>
            <person name="Cattolico L."/>
            <person name="Pelletier E."/>
            <person name="Couloux A."/>
            <person name="Segurens B."/>
            <person name="Wincker P."/>
            <person name="D'Hont A."/>
            <person name="Scarpelli C."/>
            <person name="Weissenbach J."/>
            <person name="Salanoubat M."/>
            <person name="Quetier F."/>
            <person name="Yu Y."/>
            <person name="Kim H.R."/>
            <person name="Rambo T."/>
            <person name="Currie J."/>
            <person name="Collura K."/>
            <person name="Luo M."/>
            <person name="Yang T."/>
            <person name="Ammiraju J.S.S."/>
            <person name="Engler F."/>
            <person name="Soderlund C."/>
            <person name="Wing R.A."/>
            <person name="Palmer L.E."/>
            <person name="de la Bastide M."/>
            <person name="Spiegel L."/>
            <person name="Nascimento L."/>
            <person name="Zutavern T."/>
            <person name="O'Shaughnessy A."/>
            <person name="Dike S."/>
            <person name="Dedhia N."/>
            <person name="Preston R."/>
            <person name="Balija V."/>
            <person name="McCombie W.R."/>
            <person name="Chow T."/>
            <person name="Chen H."/>
            <person name="Chung M."/>
            <person name="Chen C."/>
            <person name="Shaw J."/>
            <person name="Wu H."/>
            <person name="Hsiao K."/>
            <person name="Chao Y."/>
            <person name="Chu M."/>
            <person name="Cheng C."/>
            <person name="Hour A."/>
            <person name="Lee P."/>
            <person name="Lin S."/>
            <person name="Lin Y."/>
            <person name="Liou J."/>
            <person name="Liu S."/>
            <person name="Hsing Y."/>
            <person name="Raghuvanshi S."/>
            <person name="Mohanty A."/>
            <person name="Bharti A.K."/>
            <person name="Gaur A."/>
            <person name="Gupta V."/>
            <person name="Kumar D."/>
            <person name="Ravi V."/>
            <person name="Vij S."/>
            <person name="Kapur A."/>
            <person name="Khurana P."/>
            <person name="Khurana P."/>
            <person name="Khurana J.P."/>
            <person name="Tyagi A.K."/>
            <person name="Gaikwad K."/>
            <person name="Singh A."/>
            <person name="Dalal V."/>
            <person name="Srivastava S."/>
            <person name="Dixit A."/>
            <person name="Pal A.K."/>
            <person name="Ghazi I.A."/>
            <person name="Yadav M."/>
            <person name="Pandit A."/>
            <person name="Bhargava A."/>
            <person name="Sureshbabu K."/>
            <person name="Batra K."/>
            <person name="Sharma T.R."/>
            <person name="Mohapatra T."/>
            <person name="Singh N.K."/>
            <person name="Messing J."/>
            <person name="Nelson A.B."/>
            <person name="Fuks G."/>
            <person name="Kavchok S."/>
            <person name="Keizer G."/>
            <person name="Linton E."/>
            <person name="Llaca V."/>
            <person name="Song R."/>
            <person name="Tanyolac B."/>
            <person name="Young S."/>
            <person name="Ho-Il K."/>
            <person name="Hahn J.H."/>
            <person name="Sangsakoo G."/>
            <person name="Vanavichit A."/>
            <person name="de Mattos Luiz.A.T."/>
            <person name="Zimmer P.D."/>
            <person name="Malone G."/>
            <person name="Dellagostin O."/>
            <person name="de Oliveira A.C."/>
            <person name="Bevan M."/>
            <person name="Bancroft I."/>
            <person name="Minx P."/>
            <person name="Cordum H."/>
            <person name="Wilson R."/>
            <person name="Cheng Z."/>
            <person name="Jin W."/>
            <person name="Jiang J."/>
            <person name="Leong S.A."/>
            <person name="Iwama H."/>
            <person name="Gojobori T."/>
            <person name="Itoh T."/>
            <person name="Niimura Y."/>
            <person name="Fujii Y."/>
            <person name="Habara T."/>
            <person name="Sakai H."/>
            <person name="Sato Y."/>
            <person name="Wilson G."/>
            <person name="Kumar K."/>
            <person name="McCouch S."/>
            <person name="Juretic N."/>
            <person name="Hoen D."/>
            <person name="Wright S."/>
            <person name="Bruskiewich R."/>
            <person name="Bureau T."/>
            <person name="Miyao A."/>
            <person name="Hirochika H."/>
            <person name="Nishikawa T."/>
            <person name="Kadowaki K."/>
            <person name="Sugiura M."/>
            <person name="Burr B."/>
            <person name="Sasaki T."/>
        </authorList>
    </citation>
    <scope>NUCLEOTIDE SEQUENCE [LARGE SCALE GENOMIC DNA]</scope>
    <source>
        <strain evidence="2">cv. Nipponbare</strain>
    </source>
</reference>
<protein>
    <submittedName>
        <fullName evidence="1">Uncharacterized protein</fullName>
    </submittedName>
</protein>
<accession>Q69K82</accession>
<proteinExistence type="predicted"/>
<evidence type="ECO:0000313" key="2">
    <source>
        <dbReference type="Proteomes" id="UP000000763"/>
    </source>
</evidence>